<feature type="binding site" evidence="11">
    <location>
        <position position="269"/>
    </location>
    <ligand>
        <name>L-glutamine</name>
        <dbReference type="ChEBI" id="CHEBI:58359"/>
    </ligand>
</feature>
<evidence type="ECO:0000313" key="14">
    <source>
        <dbReference type="Proteomes" id="UP000293296"/>
    </source>
</evidence>
<feature type="binding site" evidence="11">
    <location>
        <position position="45"/>
    </location>
    <ligand>
        <name>L-glutamine</name>
        <dbReference type="ChEBI" id="CHEBI:58359"/>
    </ligand>
</feature>
<dbReference type="GO" id="GO:0004359">
    <property type="term" value="F:glutaminase activity"/>
    <property type="evidence" value="ECO:0007669"/>
    <property type="project" value="RHEA"/>
</dbReference>
<evidence type="ECO:0000256" key="10">
    <source>
        <dbReference type="ARBA" id="ARBA00049285"/>
    </source>
</evidence>
<dbReference type="CDD" id="cd01744">
    <property type="entry name" value="GATase1_CPSase"/>
    <property type="match status" value="1"/>
</dbReference>
<feature type="binding site" evidence="11">
    <location>
        <position position="238"/>
    </location>
    <ligand>
        <name>L-glutamine</name>
        <dbReference type="ChEBI" id="CHEBI:58359"/>
    </ligand>
</feature>
<evidence type="ECO:0000256" key="9">
    <source>
        <dbReference type="ARBA" id="ARBA00048816"/>
    </source>
</evidence>
<comment type="similarity">
    <text evidence="3 11">Belongs to the CarA family.</text>
</comment>
<dbReference type="Gene3D" id="3.40.50.880">
    <property type="match status" value="1"/>
</dbReference>
<gene>
    <name evidence="11" type="primary">carA</name>
    <name evidence="13" type="ORF">C3Y92_09715</name>
</gene>
<evidence type="ECO:0000313" key="13">
    <source>
        <dbReference type="EMBL" id="QAZ67485.1"/>
    </source>
</evidence>
<feature type="active site" evidence="11">
    <location>
        <position position="350"/>
    </location>
</feature>
<comment type="pathway">
    <text evidence="2 11">Amino-acid biosynthesis; L-arginine biosynthesis; carbamoyl phosphate from bicarbonate: step 1/1.</text>
</comment>
<keyword evidence="8 11" id="KW-0665">Pyrimidine biosynthesis</keyword>
<dbReference type="InterPro" id="IPR002474">
    <property type="entry name" value="CarbamoylP_synth_ssu_N"/>
</dbReference>
<keyword evidence="4 11" id="KW-0436">Ligase</keyword>
<dbReference type="InterPro" id="IPR035686">
    <property type="entry name" value="CPSase_GATase1"/>
</dbReference>
<keyword evidence="5 11" id="KW-0547">Nucleotide-binding</keyword>
<dbReference type="NCBIfam" id="TIGR01368">
    <property type="entry name" value="CPSaseIIsmall"/>
    <property type="match status" value="1"/>
</dbReference>
<dbReference type="InterPro" id="IPR050472">
    <property type="entry name" value="Anth_synth/Amidotransfase"/>
</dbReference>
<evidence type="ECO:0000256" key="6">
    <source>
        <dbReference type="ARBA" id="ARBA00022840"/>
    </source>
</evidence>
<accession>A0A4P6HKM2</accession>
<proteinExistence type="inferred from homology"/>
<dbReference type="PRINTS" id="PR00099">
    <property type="entry name" value="CPSGATASE"/>
</dbReference>
<feature type="binding site" evidence="11">
    <location>
        <position position="266"/>
    </location>
    <ligand>
        <name>L-glutamine</name>
        <dbReference type="ChEBI" id="CHEBI:58359"/>
    </ligand>
</feature>
<evidence type="ECO:0000256" key="5">
    <source>
        <dbReference type="ARBA" id="ARBA00022741"/>
    </source>
</evidence>
<dbReference type="GO" id="GO:0006526">
    <property type="term" value="P:L-arginine biosynthetic process"/>
    <property type="evidence" value="ECO:0007669"/>
    <property type="project" value="UniProtKB-UniRule"/>
</dbReference>
<dbReference type="PRINTS" id="PR00096">
    <property type="entry name" value="GATASE"/>
</dbReference>
<dbReference type="PRINTS" id="PR00097">
    <property type="entry name" value="ANTSNTHASEII"/>
</dbReference>
<comment type="function">
    <text evidence="11">Small subunit of the glutamine-dependent carbamoyl phosphate synthetase (CPSase). CPSase catalyzes the formation of carbamoyl phosphate from the ammonia moiety of glutamine, carbonate, and phosphate donated by ATP, constituting the first step of 2 biosynthetic pathways, one leading to arginine and/or urea and the other to pyrimidine nucleotides. The small subunit (glutamine amidotransferase) binds and cleaves glutamine to supply the large subunit with the substrate ammonia.</text>
</comment>
<comment type="pathway">
    <text evidence="1 11">Pyrimidine metabolism; UMP biosynthesis via de novo pathway; (S)-dihydroorotate from bicarbonate: step 1/3.</text>
</comment>
<feature type="region of interest" description="CPSase" evidence="11">
    <location>
        <begin position="1"/>
        <end position="189"/>
    </location>
</feature>
<dbReference type="EC" id="6.3.5.5" evidence="11"/>
<dbReference type="EMBL" id="CP026538">
    <property type="protein sequence ID" value="QAZ67485.1"/>
    <property type="molecule type" value="Genomic_DNA"/>
</dbReference>
<dbReference type="OrthoDB" id="9804328at2"/>
<dbReference type="Pfam" id="PF00117">
    <property type="entry name" value="GATase"/>
    <property type="match status" value="1"/>
</dbReference>
<dbReference type="GO" id="GO:0006541">
    <property type="term" value="P:glutamine metabolic process"/>
    <property type="evidence" value="ECO:0007669"/>
    <property type="project" value="InterPro"/>
</dbReference>
<dbReference type="InterPro" id="IPR006274">
    <property type="entry name" value="CarbamoylP_synth_ssu"/>
</dbReference>
<dbReference type="GO" id="GO:0005524">
    <property type="term" value="F:ATP binding"/>
    <property type="evidence" value="ECO:0007669"/>
    <property type="project" value="UniProtKB-UniRule"/>
</dbReference>
<reference evidence="13 14" key="1">
    <citation type="submission" date="2018-02" db="EMBL/GenBank/DDBJ databases">
        <title>Genome sequence of Desulfovibrio carbinolicus DSM 3852.</title>
        <authorList>
            <person name="Wilbanks E."/>
            <person name="Skennerton C.T."/>
            <person name="Orphan V.J."/>
        </authorList>
    </citation>
    <scope>NUCLEOTIDE SEQUENCE [LARGE SCALE GENOMIC DNA]</scope>
    <source>
        <strain evidence="13 14">DSM 3852</strain>
    </source>
</reference>
<evidence type="ECO:0000256" key="11">
    <source>
        <dbReference type="HAMAP-Rule" id="MF_01209"/>
    </source>
</evidence>
<feature type="binding site" evidence="11">
    <location>
        <position position="307"/>
    </location>
    <ligand>
        <name>L-glutamine</name>
        <dbReference type="ChEBI" id="CHEBI:58359"/>
    </ligand>
</feature>
<dbReference type="HAMAP" id="MF_01209">
    <property type="entry name" value="CPSase_S_chain"/>
    <property type="match status" value="1"/>
</dbReference>
<dbReference type="NCBIfam" id="NF009475">
    <property type="entry name" value="PRK12838.1"/>
    <property type="match status" value="1"/>
</dbReference>
<comment type="subunit">
    <text evidence="11">Composed of two chains; the small (or glutamine) chain promotes the hydrolysis of glutamine to ammonia, which is used by the large (or ammonia) chain to synthesize carbamoyl phosphate. Tetramer of heterodimers (alpha,beta)4.</text>
</comment>
<dbReference type="SUPFAM" id="SSF52317">
    <property type="entry name" value="Class I glutamine amidotransferase-like"/>
    <property type="match status" value="1"/>
</dbReference>
<dbReference type="InterPro" id="IPR029062">
    <property type="entry name" value="Class_I_gatase-like"/>
</dbReference>
<keyword evidence="6 11" id="KW-0067">ATP-binding</keyword>
<dbReference type="GO" id="GO:0004088">
    <property type="term" value="F:carbamoyl-phosphate synthase (glutamine-hydrolyzing) activity"/>
    <property type="evidence" value="ECO:0007669"/>
    <property type="project" value="UniProtKB-UniRule"/>
</dbReference>
<keyword evidence="14" id="KW-1185">Reference proteome</keyword>
<dbReference type="SMART" id="SM01097">
    <property type="entry name" value="CPSase_sm_chain"/>
    <property type="match status" value="1"/>
</dbReference>
<dbReference type="FunFam" id="3.50.30.20:FF:000001">
    <property type="entry name" value="Carbamoyl-phosphate synthase small chain"/>
    <property type="match status" value="1"/>
</dbReference>
<evidence type="ECO:0000256" key="3">
    <source>
        <dbReference type="ARBA" id="ARBA00007800"/>
    </source>
</evidence>
<evidence type="ECO:0000256" key="1">
    <source>
        <dbReference type="ARBA" id="ARBA00004812"/>
    </source>
</evidence>
<feature type="active site" description="Nucleophile" evidence="11">
    <location>
        <position position="265"/>
    </location>
</feature>
<dbReference type="UniPathway" id="UPA00068">
    <property type="reaction ID" value="UER00171"/>
</dbReference>
<evidence type="ECO:0000256" key="2">
    <source>
        <dbReference type="ARBA" id="ARBA00005077"/>
    </source>
</evidence>
<evidence type="ECO:0000256" key="7">
    <source>
        <dbReference type="ARBA" id="ARBA00022962"/>
    </source>
</evidence>
<feature type="domain" description="Carbamoyl-phosphate synthase small subunit N-terminal" evidence="12">
    <location>
        <begin position="1"/>
        <end position="131"/>
    </location>
</feature>
<comment type="catalytic activity">
    <reaction evidence="10 11">
        <text>L-glutamine + H2O = L-glutamate + NH4(+)</text>
        <dbReference type="Rhea" id="RHEA:15889"/>
        <dbReference type="ChEBI" id="CHEBI:15377"/>
        <dbReference type="ChEBI" id="CHEBI:28938"/>
        <dbReference type="ChEBI" id="CHEBI:29985"/>
        <dbReference type="ChEBI" id="CHEBI:58359"/>
    </reaction>
</comment>
<keyword evidence="11" id="KW-0028">Amino-acid biosynthesis</keyword>
<feature type="binding site" evidence="11">
    <location>
        <position position="310"/>
    </location>
    <ligand>
        <name>L-glutamine</name>
        <dbReference type="ChEBI" id="CHEBI:58359"/>
    </ligand>
</feature>
<evidence type="ECO:0000256" key="4">
    <source>
        <dbReference type="ARBA" id="ARBA00022598"/>
    </source>
</evidence>
<keyword evidence="7 11" id="KW-0315">Glutamine amidotransferase</keyword>
<dbReference type="InterPro" id="IPR017926">
    <property type="entry name" value="GATASE"/>
</dbReference>
<dbReference type="PANTHER" id="PTHR43418:SF7">
    <property type="entry name" value="CARBAMOYL-PHOSPHATE SYNTHASE SMALL CHAIN"/>
    <property type="match status" value="1"/>
</dbReference>
<name>A0A4P6HKM2_9BACT</name>
<sequence>MKAILALEDGTLFHGHTFTGEGSAGGEVIFNTGMTGYQEVLTDPSYTGQMVCMTYPHVGNYGINPDDIESAHIRVAGFIVKECCKEPSNWRSTMTLPEYLASQGITGIEGIDTRALTRHLRLHGAMRGYISTDVSDPQRVVGLAKGLPSMEGLGLADRVCCDAPFTWSGTAMEPAKIVDGTYVWPGTGPRLVVFDMGIKWNILRLLTAQGFDMLVVPYTTTAEQVRKLGPDAVFLSPGPGDPAALTDLVHTTSLLVNEYPLAGICLGHQLLGLALGGRTFKLKFGHHGLNHPVKDLQTGRIEISSQNHGFCVDIESLSDVELTHVNLNDNTLEGFAHKKKPVIAIQYHPEAAPGPHDSRYFFSRFRNLVRKETGK</sequence>
<feature type="active site" evidence="11">
    <location>
        <position position="348"/>
    </location>
</feature>
<dbReference type="AlphaFoldDB" id="A0A4P6HKM2"/>
<dbReference type="RefSeq" id="WP_129352124.1">
    <property type="nucleotide sequence ID" value="NZ_CP026538.1"/>
</dbReference>
<dbReference type="Gene3D" id="3.50.30.20">
    <property type="entry name" value="Carbamoyl-phosphate synthase small subunit, N-terminal domain"/>
    <property type="match status" value="1"/>
</dbReference>
<comment type="catalytic activity">
    <reaction evidence="9 11">
        <text>hydrogencarbonate + L-glutamine + 2 ATP + H2O = carbamoyl phosphate + L-glutamate + 2 ADP + phosphate + 2 H(+)</text>
        <dbReference type="Rhea" id="RHEA:18633"/>
        <dbReference type="ChEBI" id="CHEBI:15377"/>
        <dbReference type="ChEBI" id="CHEBI:15378"/>
        <dbReference type="ChEBI" id="CHEBI:17544"/>
        <dbReference type="ChEBI" id="CHEBI:29985"/>
        <dbReference type="ChEBI" id="CHEBI:30616"/>
        <dbReference type="ChEBI" id="CHEBI:43474"/>
        <dbReference type="ChEBI" id="CHEBI:58228"/>
        <dbReference type="ChEBI" id="CHEBI:58359"/>
        <dbReference type="ChEBI" id="CHEBI:456216"/>
        <dbReference type="EC" id="6.3.5.5"/>
    </reaction>
</comment>
<protein>
    <recommendedName>
        <fullName evidence="11">Carbamoyl phosphate synthase small chain</fullName>
        <ecNumber evidence="11">6.3.5.5</ecNumber>
    </recommendedName>
    <alternativeName>
        <fullName evidence="11">Carbamoyl phosphate synthetase glutamine chain</fullName>
    </alternativeName>
</protein>
<dbReference type="InterPro" id="IPR036480">
    <property type="entry name" value="CarbP_synth_ssu_N_sf"/>
</dbReference>
<dbReference type="Proteomes" id="UP000293296">
    <property type="component" value="Chromosome"/>
</dbReference>
<dbReference type="KEGG" id="dcb:C3Y92_09715"/>
<feature type="binding site" evidence="11">
    <location>
        <position position="240"/>
    </location>
    <ligand>
        <name>L-glutamine</name>
        <dbReference type="ChEBI" id="CHEBI:58359"/>
    </ligand>
</feature>
<keyword evidence="11" id="KW-0055">Arginine biosynthesis</keyword>
<organism evidence="13 14">
    <name type="scientific">Solidesulfovibrio carbinolicus</name>
    <dbReference type="NCBI Taxonomy" id="296842"/>
    <lineage>
        <taxon>Bacteria</taxon>
        <taxon>Pseudomonadati</taxon>
        <taxon>Thermodesulfobacteriota</taxon>
        <taxon>Desulfovibrionia</taxon>
        <taxon>Desulfovibrionales</taxon>
        <taxon>Desulfovibrionaceae</taxon>
        <taxon>Solidesulfovibrio</taxon>
    </lineage>
</organism>
<dbReference type="PANTHER" id="PTHR43418">
    <property type="entry name" value="MULTIFUNCTIONAL TRYPTOPHAN BIOSYNTHESIS PROTEIN-RELATED"/>
    <property type="match status" value="1"/>
</dbReference>
<dbReference type="PROSITE" id="PS51273">
    <property type="entry name" value="GATASE_TYPE_1"/>
    <property type="match status" value="1"/>
</dbReference>
<dbReference type="Pfam" id="PF00988">
    <property type="entry name" value="CPSase_sm_chain"/>
    <property type="match status" value="1"/>
</dbReference>
<feature type="binding site" evidence="11">
    <location>
        <position position="309"/>
    </location>
    <ligand>
        <name>L-glutamine</name>
        <dbReference type="ChEBI" id="CHEBI:58359"/>
    </ligand>
</feature>
<dbReference type="UniPathway" id="UPA00070">
    <property type="reaction ID" value="UER00115"/>
</dbReference>
<dbReference type="GO" id="GO:0006207">
    <property type="term" value="P:'de novo' pyrimidine nucleobase biosynthetic process"/>
    <property type="evidence" value="ECO:0007669"/>
    <property type="project" value="InterPro"/>
</dbReference>
<evidence type="ECO:0000259" key="12">
    <source>
        <dbReference type="SMART" id="SM01097"/>
    </source>
</evidence>
<dbReference type="SUPFAM" id="SSF52021">
    <property type="entry name" value="Carbamoyl phosphate synthetase, small subunit N-terminal domain"/>
    <property type="match status" value="1"/>
</dbReference>
<dbReference type="GO" id="GO:0044205">
    <property type="term" value="P:'de novo' UMP biosynthetic process"/>
    <property type="evidence" value="ECO:0007669"/>
    <property type="project" value="UniProtKB-UniRule"/>
</dbReference>
<evidence type="ECO:0000256" key="8">
    <source>
        <dbReference type="ARBA" id="ARBA00022975"/>
    </source>
</evidence>